<proteinExistence type="inferred from homology"/>
<keyword evidence="5" id="KW-1185">Reference proteome</keyword>
<accession>A0A8C0FNM3</accession>
<dbReference type="Proteomes" id="UP000694567">
    <property type="component" value="Unplaced"/>
</dbReference>
<evidence type="ECO:0000256" key="1">
    <source>
        <dbReference type="ARBA" id="ARBA00006726"/>
    </source>
</evidence>
<reference evidence="4" key="2">
    <citation type="submission" date="2025-09" db="UniProtKB">
        <authorList>
            <consortium name="Ensembl"/>
        </authorList>
    </citation>
    <scope>IDENTIFICATION</scope>
</reference>
<feature type="domain" description="Cyclin-dependent kinase inhibitor" evidence="3">
    <location>
        <begin position="20"/>
        <end position="66"/>
    </location>
</feature>
<evidence type="ECO:0000259" key="3">
    <source>
        <dbReference type="Pfam" id="PF02234"/>
    </source>
</evidence>
<dbReference type="InterPro" id="IPR044898">
    <property type="entry name" value="CDI_dom_sf"/>
</dbReference>
<dbReference type="AlphaFoldDB" id="A0A8C0FNM3"/>
<keyword evidence="2" id="KW-0649">Protein kinase inhibitor</keyword>
<evidence type="ECO:0000313" key="5">
    <source>
        <dbReference type="Proteomes" id="UP000694567"/>
    </source>
</evidence>
<dbReference type="GO" id="GO:0005634">
    <property type="term" value="C:nucleus"/>
    <property type="evidence" value="ECO:0007669"/>
    <property type="project" value="InterPro"/>
</dbReference>
<dbReference type="PANTHER" id="PTHR46778:SF2">
    <property type="entry name" value="CYCLIN-DEPENDENT KINASE INHIBITOR DOMAIN-CONTAINING PROTEIN"/>
    <property type="match status" value="1"/>
</dbReference>
<organism evidence="4 5">
    <name type="scientific">Bubo bubo</name>
    <name type="common">Eurasian eagle-owl</name>
    <name type="synonym">Strix bubo</name>
    <dbReference type="NCBI Taxonomy" id="30461"/>
    <lineage>
        <taxon>Eukaryota</taxon>
        <taxon>Metazoa</taxon>
        <taxon>Chordata</taxon>
        <taxon>Craniata</taxon>
        <taxon>Vertebrata</taxon>
        <taxon>Euteleostomi</taxon>
        <taxon>Archelosauria</taxon>
        <taxon>Archosauria</taxon>
        <taxon>Dinosauria</taxon>
        <taxon>Saurischia</taxon>
        <taxon>Theropoda</taxon>
        <taxon>Coelurosauria</taxon>
        <taxon>Aves</taxon>
        <taxon>Neognathae</taxon>
        <taxon>Neoaves</taxon>
        <taxon>Telluraves</taxon>
        <taxon>Strigiformes</taxon>
        <taxon>Strigidae</taxon>
        <taxon>Bubo</taxon>
    </lineage>
</organism>
<dbReference type="GO" id="GO:0007346">
    <property type="term" value="P:regulation of mitotic cell cycle"/>
    <property type="evidence" value="ECO:0007669"/>
    <property type="project" value="InterPro"/>
</dbReference>
<name>A0A8C0FNM3_BUBBB</name>
<dbReference type="InterPro" id="IPR029841">
    <property type="entry name" value="CDKN1A"/>
</dbReference>
<sequence>SWKFSCSGTFPWKTTRTWRNLFGSVDHEQLQQDFQHMLYNSVEGAQRKWNFNFLWDMPAEGLLQWEYAIRYTIQTAKPQEEDQKPEKAARSPANFSLDIILSEGIQEF</sequence>
<dbReference type="GO" id="GO:0004861">
    <property type="term" value="F:cyclin-dependent protein serine/threonine kinase inhibitor activity"/>
    <property type="evidence" value="ECO:0007669"/>
    <property type="project" value="InterPro"/>
</dbReference>
<comment type="similarity">
    <text evidence="1">Belongs to the CDI family.</text>
</comment>
<dbReference type="Gene3D" id="4.10.365.10">
    <property type="entry name" value="p27"/>
    <property type="match status" value="1"/>
</dbReference>
<dbReference type="Pfam" id="PF02234">
    <property type="entry name" value="CDI"/>
    <property type="match status" value="1"/>
</dbReference>
<dbReference type="GO" id="GO:0072331">
    <property type="term" value="P:signal transduction by p53 class mediator"/>
    <property type="evidence" value="ECO:0007669"/>
    <property type="project" value="InterPro"/>
</dbReference>
<dbReference type="InterPro" id="IPR003175">
    <property type="entry name" value="CDI_dom"/>
</dbReference>
<reference evidence="4" key="1">
    <citation type="submission" date="2025-08" db="UniProtKB">
        <authorList>
            <consortium name="Ensembl"/>
        </authorList>
    </citation>
    <scope>IDENTIFICATION</scope>
</reference>
<protein>
    <recommendedName>
        <fullName evidence="3">Cyclin-dependent kinase inhibitor domain-containing protein</fullName>
    </recommendedName>
</protein>
<evidence type="ECO:0000256" key="2">
    <source>
        <dbReference type="ARBA" id="ARBA00023013"/>
    </source>
</evidence>
<evidence type="ECO:0000313" key="4">
    <source>
        <dbReference type="Ensembl" id="ENSBOBP00000020641.1"/>
    </source>
</evidence>
<dbReference type="PANTHER" id="PTHR46778">
    <property type="entry name" value="CYCLIN-DEPENDENT KINASE INHIBITOR 1-RELATED"/>
    <property type="match status" value="1"/>
</dbReference>
<dbReference type="Ensembl" id="ENSBOBT00000021118.1">
    <property type="protein sequence ID" value="ENSBOBP00000020641.1"/>
    <property type="gene ID" value="ENSBOBG00000012561.1"/>
</dbReference>